<dbReference type="RefSeq" id="WP_065643919.1">
    <property type="nucleotide sequence ID" value="NZ_JARAFF010000005.1"/>
</dbReference>
<evidence type="ECO:0000313" key="2">
    <source>
        <dbReference type="Proteomes" id="UP001216709"/>
    </source>
</evidence>
<proteinExistence type="predicted"/>
<gene>
    <name evidence="1" type="ORF">PVN32_22375</name>
</gene>
<protein>
    <submittedName>
        <fullName evidence="1">Uncharacterized protein</fullName>
    </submittedName>
</protein>
<evidence type="ECO:0000313" key="1">
    <source>
        <dbReference type="EMBL" id="MDE1454895.1"/>
    </source>
</evidence>
<dbReference type="EMBL" id="JARAFO010000222">
    <property type="protein sequence ID" value="MDE1454895.1"/>
    <property type="molecule type" value="Genomic_DNA"/>
</dbReference>
<dbReference type="Proteomes" id="UP001216709">
    <property type="component" value="Unassembled WGS sequence"/>
</dbReference>
<name>A0AAW6KGY7_9BACI</name>
<dbReference type="AlphaFoldDB" id="A0AAW6KGY7"/>
<comment type="caution">
    <text evidence="1">The sequence shown here is derived from an EMBL/GenBank/DDBJ whole genome shotgun (WGS) entry which is preliminary data.</text>
</comment>
<accession>A0AAW6KGY7</accession>
<sequence length="60" mass="7081">MKNVKSAFLKNAVIPVEDLRECHHCDEDHSVEWYAEDVPRGYVWSTYCHACREDNSGYEF</sequence>
<reference evidence="1" key="1">
    <citation type="submission" date="2022-12" db="EMBL/GenBank/DDBJ databases">
        <title>Draft Genome Sequences of Bacillus licheniformis and Bacillus paralicheniformis strains isolated from Irish skim milk powders.</title>
        <authorList>
            <person name="Lourenco A."/>
            <person name="Li F."/>
            <person name="Geraldine D."/>
            <person name="Tobin J.T."/>
            <person name="Butler F."/>
            <person name="Jordan K."/>
            <person name="Obrien T."/>
        </authorList>
    </citation>
    <scope>NUCLEOTIDE SEQUENCE</scope>
    <source>
        <strain evidence="1">3370</strain>
    </source>
</reference>
<organism evidence="1 2">
    <name type="scientific">Bacillus paralicheniformis</name>
    <dbReference type="NCBI Taxonomy" id="1648923"/>
    <lineage>
        <taxon>Bacteria</taxon>
        <taxon>Bacillati</taxon>
        <taxon>Bacillota</taxon>
        <taxon>Bacilli</taxon>
        <taxon>Bacillales</taxon>
        <taxon>Bacillaceae</taxon>
        <taxon>Bacillus</taxon>
    </lineage>
</organism>